<sequence length="285" mass="32426">MMISVKILLCLLSICCSVGLGLSLGLGIEPEKRESKSKWKPKIGSSWDYQLSNPLKQKQISKSIDNYGIDLFDNSKKSITNLQKQENKKIICYFSAGSYENWRPDKSEFVKSDLGKNMDGWPGEKWLNIRSKNVRKIMEARIKLASEKGCDAIDPDNINGYENDTGFKLTKQDAVDYVKFLSGVANKYGLSMGLKNGGEIAKSVINEVEFCIQEQCGQYSECEMYQIFIKNSKPVFHVEYPKGDKNTNKNVSEKTYKKYCGFKDTKGFSTILKNLDLDEWIQICK</sequence>
<evidence type="ECO:0000256" key="1">
    <source>
        <dbReference type="SAM" id="SignalP"/>
    </source>
</evidence>
<gene>
    <name evidence="3" type="ORF">J8A68_002068</name>
</gene>
<dbReference type="EMBL" id="JAGSYN010000094">
    <property type="protein sequence ID" value="KAG7664395.1"/>
    <property type="molecule type" value="Genomic_DNA"/>
</dbReference>
<dbReference type="OrthoDB" id="2108802at2759"/>
<comment type="caution">
    <text evidence="3">The sequence shown here is derived from an EMBL/GenBank/DDBJ whole genome shotgun (WGS) entry which is preliminary data.</text>
</comment>
<dbReference type="PANTHER" id="PTHR35273">
    <property type="entry name" value="ALPHA-1,4 POLYGALACTOSAMINIDASE, PUTATIVE (AFU_ORTHOLOGUE AFUA_3G07890)-RELATED"/>
    <property type="match status" value="1"/>
</dbReference>
<dbReference type="GeneID" id="73468869"/>
<keyword evidence="1" id="KW-0732">Signal</keyword>
<keyword evidence="4" id="KW-1185">Reference proteome</keyword>
<feature type="domain" description="Glycoside-hydrolase family GH114 TIM-barrel" evidence="2">
    <location>
        <begin position="46"/>
        <end position="280"/>
    </location>
</feature>
<proteinExistence type="predicted"/>
<evidence type="ECO:0000313" key="3">
    <source>
        <dbReference type="EMBL" id="KAG7664395.1"/>
    </source>
</evidence>
<evidence type="ECO:0000259" key="2">
    <source>
        <dbReference type="Pfam" id="PF03537"/>
    </source>
</evidence>
<dbReference type="InterPro" id="IPR004352">
    <property type="entry name" value="GH114_TIM-barrel"/>
</dbReference>
<dbReference type="Pfam" id="PF03537">
    <property type="entry name" value="Glyco_hydro_114"/>
    <property type="match status" value="1"/>
</dbReference>
<protein>
    <recommendedName>
        <fullName evidence="2">Glycoside-hydrolase family GH114 TIM-barrel domain-containing protein</fullName>
    </recommendedName>
</protein>
<organism evidence="3 4">
    <name type="scientific">[Candida] subhashii</name>
    <dbReference type="NCBI Taxonomy" id="561895"/>
    <lineage>
        <taxon>Eukaryota</taxon>
        <taxon>Fungi</taxon>
        <taxon>Dikarya</taxon>
        <taxon>Ascomycota</taxon>
        <taxon>Saccharomycotina</taxon>
        <taxon>Pichiomycetes</taxon>
        <taxon>Debaryomycetaceae</taxon>
        <taxon>Spathaspora</taxon>
    </lineage>
</organism>
<evidence type="ECO:0000313" key="4">
    <source>
        <dbReference type="Proteomes" id="UP000694255"/>
    </source>
</evidence>
<dbReference type="PANTHER" id="PTHR35273:SF2">
    <property type="entry name" value="ALPHA-GALACTOSIDASE"/>
    <property type="match status" value="1"/>
</dbReference>
<feature type="signal peptide" evidence="1">
    <location>
        <begin position="1"/>
        <end position="21"/>
    </location>
</feature>
<feature type="chain" id="PRO_5035249697" description="Glycoside-hydrolase family GH114 TIM-barrel domain-containing protein" evidence="1">
    <location>
        <begin position="22"/>
        <end position="285"/>
    </location>
</feature>
<dbReference type="AlphaFoldDB" id="A0A8J5QPW4"/>
<accession>A0A8J5QPW4</accession>
<reference evidence="3 4" key="1">
    <citation type="journal article" date="2021" name="DNA Res.">
        <title>Genome analysis of Candida subhashii reveals its hybrid nature and dual mitochondrial genome conformations.</title>
        <authorList>
            <person name="Mixao V."/>
            <person name="Hegedusova E."/>
            <person name="Saus E."/>
            <person name="Pryszcz L.P."/>
            <person name="Cillingova A."/>
            <person name="Nosek J."/>
            <person name="Gabaldon T."/>
        </authorList>
    </citation>
    <scope>NUCLEOTIDE SEQUENCE [LARGE SCALE GENOMIC DNA]</scope>
    <source>
        <strain evidence="3 4">CBS 10753</strain>
    </source>
</reference>
<dbReference type="RefSeq" id="XP_049264627.1">
    <property type="nucleotide sequence ID" value="XM_049405780.1"/>
</dbReference>
<dbReference type="Proteomes" id="UP000694255">
    <property type="component" value="Unassembled WGS sequence"/>
</dbReference>
<name>A0A8J5QPW4_9ASCO</name>